<reference evidence="2 3" key="1">
    <citation type="journal article" date="2021" name="Elife">
        <title>Chloroplast acquisition without the gene transfer in kleptoplastic sea slugs, Plakobranchus ocellatus.</title>
        <authorList>
            <person name="Maeda T."/>
            <person name="Takahashi S."/>
            <person name="Yoshida T."/>
            <person name="Shimamura S."/>
            <person name="Takaki Y."/>
            <person name="Nagai Y."/>
            <person name="Toyoda A."/>
            <person name="Suzuki Y."/>
            <person name="Arimoto A."/>
            <person name="Ishii H."/>
            <person name="Satoh N."/>
            <person name="Nishiyama T."/>
            <person name="Hasebe M."/>
            <person name="Maruyama T."/>
            <person name="Minagawa J."/>
            <person name="Obokata J."/>
            <person name="Shigenobu S."/>
        </authorList>
    </citation>
    <scope>NUCLEOTIDE SEQUENCE [LARGE SCALE GENOMIC DNA]</scope>
</reference>
<dbReference type="PANTHER" id="PTHR40446">
    <property type="entry name" value="N-ACETYLGLUCOSAMINE-1-PHOSPHODIESTER ALPHA-N-ACETYLGLUCOSAMINIDASE"/>
    <property type="match status" value="1"/>
</dbReference>
<dbReference type="EMBL" id="BLXT01005191">
    <property type="protein sequence ID" value="GFO20733.1"/>
    <property type="molecule type" value="Genomic_DNA"/>
</dbReference>
<keyword evidence="3" id="KW-1185">Reference proteome</keyword>
<gene>
    <name evidence="2" type="ORF">PoB_004723800</name>
</gene>
<name>A0AAV4BNM9_9GAST</name>
<dbReference type="Proteomes" id="UP000735302">
    <property type="component" value="Unassembled WGS sequence"/>
</dbReference>
<comment type="caution">
    <text evidence="2">The sequence shown here is derived from an EMBL/GenBank/DDBJ whole genome shotgun (WGS) entry which is preliminary data.</text>
</comment>
<dbReference type="Pfam" id="PF09992">
    <property type="entry name" value="NAGPA"/>
    <property type="match status" value="1"/>
</dbReference>
<dbReference type="InterPro" id="IPR018711">
    <property type="entry name" value="NAGPA"/>
</dbReference>
<evidence type="ECO:0000259" key="1">
    <source>
        <dbReference type="Pfam" id="PF09992"/>
    </source>
</evidence>
<organism evidence="2 3">
    <name type="scientific">Plakobranchus ocellatus</name>
    <dbReference type="NCBI Taxonomy" id="259542"/>
    <lineage>
        <taxon>Eukaryota</taxon>
        <taxon>Metazoa</taxon>
        <taxon>Spiralia</taxon>
        <taxon>Lophotrochozoa</taxon>
        <taxon>Mollusca</taxon>
        <taxon>Gastropoda</taxon>
        <taxon>Heterobranchia</taxon>
        <taxon>Euthyneura</taxon>
        <taxon>Panpulmonata</taxon>
        <taxon>Sacoglossa</taxon>
        <taxon>Placobranchoidea</taxon>
        <taxon>Plakobranchidae</taxon>
        <taxon>Plakobranchus</taxon>
    </lineage>
</organism>
<evidence type="ECO:0000313" key="2">
    <source>
        <dbReference type="EMBL" id="GFO20733.1"/>
    </source>
</evidence>
<dbReference type="PANTHER" id="PTHR40446:SF2">
    <property type="entry name" value="N-ACETYLGLUCOSAMINE-1-PHOSPHODIESTER ALPHA-N-ACETYLGLUCOSAMINIDASE"/>
    <property type="match status" value="1"/>
</dbReference>
<accession>A0AAV4BNM9</accession>
<dbReference type="AlphaFoldDB" id="A0AAV4BNM9"/>
<feature type="domain" description="Phosphodiester glycosidase" evidence="1">
    <location>
        <begin position="85"/>
        <end position="218"/>
    </location>
</feature>
<proteinExistence type="predicted"/>
<protein>
    <submittedName>
        <fullName evidence="2">N-acetylglucosamine-1-phosphodiester alpha-n-acetylglucosaminidase-like</fullName>
    </submittedName>
</protein>
<sequence length="223" mass="24040">MDSRADFLVVKGRTLRLIGQQNLLDLTTGSMPGKGYLGQKTVPLLQQIILYPLDTVSILEPGYRGSCGHRTDRLVTVRRTASQDECLVAINAGFFNSLTGACLGNIVSDGLIIQSSGGIQNAHFGLTKDGYIFTGYPSKTDLLNLNFTQLVGGVIWVIKDGVVNIDHSIQAECPITQETGETGRLEGTMNIFANAVSGRTILGHDAQGRVHLLEVDGKTFKYG</sequence>
<dbReference type="GO" id="GO:0033299">
    <property type="term" value="P:secretion of lysosomal enzymes"/>
    <property type="evidence" value="ECO:0007669"/>
    <property type="project" value="TreeGrafter"/>
</dbReference>
<evidence type="ECO:0000313" key="3">
    <source>
        <dbReference type="Proteomes" id="UP000735302"/>
    </source>
</evidence>